<dbReference type="PROSITE" id="PS50928">
    <property type="entry name" value="ABC_TM1"/>
    <property type="match status" value="1"/>
</dbReference>
<feature type="transmembrane region" description="Helical" evidence="7">
    <location>
        <begin position="180"/>
        <end position="201"/>
    </location>
</feature>
<dbReference type="CDD" id="cd06261">
    <property type="entry name" value="TM_PBP2"/>
    <property type="match status" value="1"/>
</dbReference>
<organism evidence="9">
    <name type="scientific">marine sediment metagenome</name>
    <dbReference type="NCBI Taxonomy" id="412755"/>
    <lineage>
        <taxon>unclassified sequences</taxon>
        <taxon>metagenomes</taxon>
        <taxon>ecological metagenomes</taxon>
    </lineage>
</organism>
<evidence type="ECO:0000256" key="2">
    <source>
        <dbReference type="ARBA" id="ARBA00022448"/>
    </source>
</evidence>
<evidence type="ECO:0000256" key="3">
    <source>
        <dbReference type="ARBA" id="ARBA00022475"/>
    </source>
</evidence>
<name>X0TQQ9_9ZZZZ</name>
<comment type="caution">
    <text evidence="9">The sequence shown here is derived from an EMBL/GenBank/DDBJ whole genome shotgun (WGS) entry which is preliminary data.</text>
</comment>
<accession>X0TQQ9</accession>
<keyword evidence="6 7" id="KW-0472">Membrane</keyword>
<comment type="subcellular location">
    <subcellularLocation>
        <location evidence="1">Cell membrane</location>
        <topology evidence="1">Multi-pass membrane protein</topology>
    </subcellularLocation>
</comment>
<evidence type="ECO:0000256" key="4">
    <source>
        <dbReference type="ARBA" id="ARBA00022692"/>
    </source>
</evidence>
<reference evidence="9" key="1">
    <citation type="journal article" date="2014" name="Front. Microbiol.">
        <title>High frequency of phylogenetically diverse reductive dehalogenase-homologous genes in deep subseafloor sedimentary metagenomes.</title>
        <authorList>
            <person name="Kawai M."/>
            <person name="Futagami T."/>
            <person name="Toyoda A."/>
            <person name="Takaki Y."/>
            <person name="Nishi S."/>
            <person name="Hori S."/>
            <person name="Arai W."/>
            <person name="Tsubouchi T."/>
            <person name="Morono Y."/>
            <person name="Uchiyama I."/>
            <person name="Ito T."/>
            <person name="Fujiyama A."/>
            <person name="Inagaki F."/>
            <person name="Takami H."/>
        </authorList>
    </citation>
    <scope>NUCLEOTIDE SEQUENCE</scope>
    <source>
        <strain evidence="9">Expedition CK06-06</strain>
    </source>
</reference>
<evidence type="ECO:0000259" key="8">
    <source>
        <dbReference type="PROSITE" id="PS50928"/>
    </source>
</evidence>
<dbReference type="InterPro" id="IPR000515">
    <property type="entry name" value="MetI-like"/>
</dbReference>
<dbReference type="Gene3D" id="1.10.3720.10">
    <property type="entry name" value="MetI-like"/>
    <property type="match status" value="1"/>
</dbReference>
<keyword evidence="3" id="KW-1003">Cell membrane</keyword>
<keyword evidence="5 7" id="KW-1133">Transmembrane helix</keyword>
<feature type="domain" description="ABC transmembrane type-1" evidence="8">
    <location>
        <begin position="1"/>
        <end position="194"/>
    </location>
</feature>
<feature type="non-terminal residue" evidence="9">
    <location>
        <position position="1"/>
    </location>
</feature>
<evidence type="ECO:0000313" key="9">
    <source>
        <dbReference type="EMBL" id="GAF95908.1"/>
    </source>
</evidence>
<feature type="transmembrane region" description="Helical" evidence="7">
    <location>
        <begin position="133"/>
        <end position="160"/>
    </location>
</feature>
<evidence type="ECO:0000256" key="6">
    <source>
        <dbReference type="ARBA" id="ARBA00023136"/>
    </source>
</evidence>
<keyword evidence="2" id="KW-0813">Transport</keyword>
<dbReference type="PANTHER" id="PTHR43163">
    <property type="entry name" value="DIPEPTIDE TRANSPORT SYSTEM PERMEASE PROTEIN DPPB-RELATED"/>
    <property type="match status" value="1"/>
</dbReference>
<evidence type="ECO:0000256" key="1">
    <source>
        <dbReference type="ARBA" id="ARBA00004651"/>
    </source>
</evidence>
<dbReference type="AlphaFoldDB" id="X0TQQ9"/>
<gene>
    <name evidence="9" type="ORF">S01H1_32160</name>
</gene>
<proteinExistence type="predicted"/>
<sequence length="207" mass="22465">LAFALAVGVTLGVVAAVRQNSPIDYASVFLSTFAASTPSFVLGILLIVVFAVQLGWLPVFGWEKAWWLFPNWKQAILPTVTLGALPAAYIARITRASVLEVLEQDYVRTARAKGLHERLVLGRHVLKNAVVPILTVSGPIAATLVTGSFIVETVFAIPGLGKQFVASVFQRDYGMIMGTTIFYAAIIAVANLVVDMMYVVVNPRIRY</sequence>
<keyword evidence="4 7" id="KW-0812">Transmembrane</keyword>
<dbReference type="PANTHER" id="PTHR43163:SF6">
    <property type="entry name" value="DIPEPTIDE TRANSPORT SYSTEM PERMEASE PROTEIN DPPB-RELATED"/>
    <property type="match status" value="1"/>
</dbReference>
<dbReference type="GO" id="GO:0071916">
    <property type="term" value="F:dipeptide transmembrane transporter activity"/>
    <property type="evidence" value="ECO:0007669"/>
    <property type="project" value="TreeGrafter"/>
</dbReference>
<evidence type="ECO:0000256" key="5">
    <source>
        <dbReference type="ARBA" id="ARBA00022989"/>
    </source>
</evidence>
<dbReference type="InterPro" id="IPR035906">
    <property type="entry name" value="MetI-like_sf"/>
</dbReference>
<dbReference type="EMBL" id="BARS01019892">
    <property type="protein sequence ID" value="GAF95908.1"/>
    <property type="molecule type" value="Genomic_DNA"/>
</dbReference>
<dbReference type="Pfam" id="PF00528">
    <property type="entry name" value="BPD_transp_1"/>
    <property type="match status" value="1"/>
</dbReference>
<protein>
    <recommendedName>
        <fullName evidence="8">ABC transmembrane type-1 domain-containing protein</fullName>
    </recommendedName>
</protein>
<evidence type="ECO:0000256" key="7">
    <source>
        <dbReference type="SAM" id="Phobius"/>
    </source>
</evidence>
<feature type="transmembrane region" description="Helical" evidence="7">
    <location>
        <begin position="40"/>
        <end position="62"/>
    </location>
</feature>
<dbReference type="SUPFAM" id="SSF161098">
    <property type="entry name" value="MetI-like"/>
    <property type="match status" value="1"/>
</dbReference>
<dbReference type="GO" id="GO:0005886">
    <property type="term" value="C:plasma membrane"/>
    <property type="evidence" value="ECO:0007669"/>
    <property type="project" value="UniProtKB-SubCell"/>
</dbReference>